<evidence type="ECO:0000256" key="2">
    <source>
        <dbReference type="SAM" id="SignalP"/>
    </source>
</evidence>
<dbReference type="STRING" id="1802399.A3E39_03825"/>
<evidence type="ECO:0000313" key="4">
    <source>
        <dbReference type="Proteomes" id="UP000176603"/>
    </source>
</evidence>
<keyword evidence="2" id="KW-0732">Signal</keyword>
<feature type="chain" id="PRO_5009533061" description="Lipoprotein" evidence="2">
    <location>
        <begin position="25"/>
        <end position="385"/>
    </location>
</feature>
<organism evidence="3 4">
    <name type="scientific">Candidatus Uhrbacteria bacterium RIFCSPHIGHO2_12_FULL_60_25</name>
    <dbReference type="NCBI Taxonomy" id="1802399"/>
    <lineage>
        <taxon>Bacteria</taxon>
        <taxon>Candidatus Uhriibacteriota</taxon>
    </lineage>
</organism>
<evidence type="ECO:0000313" key="3">
    <source>
        <dbReference type="EMBL" id="OGL78267.1"/>
    </source>
</evidence>
<dbReference type="PROSITE" id="PS51257">
    <property type="entry name" value="PROKAR_LIPOPROTEIN"/>
    <property type="match status" value="1"/>
</dbReference>
<sequence>MFKRLVLGLAVIMALGQGCVFTPATYTTSTVTPTGDPSPEGPVGFKEGFGKLPGAAPQASLAPGPRPSIVLGAELPKLPPDVTVLRQHASTPDDILLQNITVALQIPAETLGRDPVGNALTLGWRDDLGFRWTYDASLNRMTFDRVAQPTAATVRTLRDDDSLIQTVKTFLDGRSILTRGWGKPELSFSWSKWWAASEEQNRCMDEKSLAAVRELGRKGDLDVANAPLLPFRDSGARCMDHEYPALQSVDYAATRDEQLVLNGKGASAFAARIVVDVATGAVANGWFELPPELDRSNYPALSANEVLERLRAGGLNPIEGSSPAVTITLDSFVIGLYRHTVRVDDQSRSYFLPALWARGKVRRADGSTTGYATVIPLVRDDQFSG</sequence>
<gene>
    <name evidence="3" type="ORF">A3E39_03825</name>
</gene>
<dbReference type="EMBL" id="MGEH01000035">
    <property type="protein sequence ID" value="OGL78267.1"/>
    <property type="molecule type" value="Genomic_DNA"/>
</dbReference>
<comment type="caution">
    <text evidence="3">The sequence shown here is derived from an EMBL/GenBank/DDBJ whole genome shotgun (WGS) entry which is preliminary data.</text>
</comment>
<evidence type="ECO:0000256" key="1">
    <source>
        <dbReference type="SAM" id="MobiDB-lite"/>
    </source>
</evidence>
<dbReference type="Proteomes" id="UP000176603">
    <property type="component" value="Unassembled WGS sequence"/>
</dbReference>
<reference evidence="3 4" key="1">
    <citation type="journal article" date="2016" name="Nat. Commun.">
        <title>Thousands of microbial genomes shed light on interconnected biogeochemical processes in an aquifer system.</title>
        <authorList>
            <person name="Anantharaman K."/>
            <person name="Brown C.T."/>
            <person name="Hug L.A."/>
            <person name="Sharon I."/>
            <person name="Castelle C.J."/>
            <person name="Probst A.J."/>
            <person name="Thomas B.C."/>
            <person name="Singh A."/>
            <person name="Wilkins M.J."/>
            <person name="Karaoz U."/>
            <person name="Brodie E.L."/>
            <person name="Williams K.H."/>
            <person name="Hubbard S.S."/>
            <person name="Banfield J.F."/>
        </authorList>
    </citation>
    <scope>NUCLEOTIDE SEQUENCE [LARGE SCALE GENOMIC DNA]</scope>
</reference>
<evidence type="ECO:0008006" key="5">
    <source>
        <dbReference type="Google" id="ProtNLM"/>
    </source>
</evidence>
<feature type="region of interest" description="Disordered" evidence="1">
    <location>
        <begin position="29"/>
        <end position="49"/>
    </location>
</feature>
<name>A0A1F7UKP2_9BACT</name>
<protein>
    <recommendedName>
        <fullName evidence="5">Lipoprotein</fullName>
    </recommendedName>
</protein>
<feature type="signal peptide" evidence="2">
    <location>
        <begin position="1"/>
        <end position="24"/>
    </location>
</feature>
<feature type="compositionally biased region" description="Low complexity" evidence="1">
    <location>
        <begin position="29"/>
        <end position="38"/>
    </location>
</feature>
<dbReference type="AlphaFoldDB" id="A0A1F7UKP2"/>
<proteinExistence type="predicted"/>
<accession>A0A1F7UKP2</accession>